<comment type="caution">
    <text evidence="1">The sequence shown here is derived from an EMBL/GenBank/DDBJ whole genome shotgun (WGS) entry which is preliminary data.</text>
</comment>
<protein>
    <submittedName>
        <fullName evidence="1">Uncharacterized protein</fullName>
    </submittedName>
</protein>
<organism evidence="1 2">
    <name type="scientific">Microbispora corallina</name>
    <dbReference type="NCBI Taxonomy" id="83302"/>
    <lineage>
        <taxon>Bacteria</taxon>
        <taxon>Bacillati</taxon>
        <taxon>Actinomycetota</taxon>
        <taxon>Actinomycetes</taxon>
        <taxon>Streptosporangiales</taxon>
        <taxon>Streptosporangiaceae</taxon>
        <taxon>Microbispora</taxon>
    </lineage>
</organism>
<reference evidence="1 2" key="1">
    <citation type="submission" date="2021-01" db="EMBL/GenBank/DDBJ databases">
        <title>Whole genome shotgun sequence of Microbispora corallina NBRC 16416.</title>
        <authorList>
            <person name="Komaki H."/>
            <person name="Tamura T."/>
        </authorList>
    </citation>
    <scope>NUCLEOTIDE SEQUENCE [LARGE SCALE GENOMIC DNA]</scope>
    <source>
        <strain evidence="1 2">NBRC 16416</strain>
    </source>
</reference>
<evidence type="ECO:0000313" key="1">
    <source>
        <dbReference type="EMBL" id="GIH42145.1"/>
    </source>
</evidence>
<name>A0ABQ4G537_9ACTN</name>
<keyword evidence="2" id="KW-1185">Reference proteome</keyword>
<dbReference type="RefSeq" id="WP_204059409.1">
    <property type="nucleotide sequence ID" value="NZ_BAAAGP010000007.1"/>
</dbReference>
<sequence>MAGGTDVHQGPILWEELVVGGDHDGHWEHMSHRHPGDVVCSCGEITGWGCGDFINGGCPPYYCEICKARKLREWAIHDGPQSG</sequence>
<accession>A0ABQ4G537</accession>
<dbReference type="EMBL" id="BOOC01000029">
    <property type="protein sequence ID" value="GIH42145.1"/>
    <property type="molecule type" value="Genomic_DNA"/>
</dbReference>
<evidence type="ECO:0000313" key="2">
    <source>
        <dbReference type="Proteomes" id="UP000603904"/>
    </source>
</evidence>
<dbReference type="Proteomes" id="UP000603904">
    <property type="component" value="Unassembled WGS sequence"/>
</dbReference>
<gene>
    <name evidence="1" type="ORF">Mco01_51450</name>
</gene>
<proteinExistence type="predicted"/>